<keyword evidence="6 7" id="KW-0694">RNA-binding</keyword>
<evidence type="ECO:0000313" key="11">
    <source>
        <dbReference type="Proteomes" id="UP000561011"/>
    </source>
</evidence>
<dbReference type="PANTHER" id="PTHR33992">
    <property type="entry name" value="RIBONUCLEASE P PROTEIN COMPONENT"/>
    <property type="match status" value="1"/>
</dbReference>
<name>A0A853EMT1_9MICO</name>
<reference evidence="10 11" key="1">
    <citation type="submission" date="2020-07" db="EMBL/GenBank/DDBJ databases">
        <title>MOT database genomes.</title>
        <authorList>
            <person name="Joseph S."/>
            <person name="Aduse-Opoku J."/>
            <person name="Hashim A."/>
            <person name="Wade W."/>
            <person name="Curtis M."/>
        </authorList>
    </citation>
    <scope>NUCLEOTIDE SEQUENCE [LARGE SCALE GENOMIC DNA]</scope>
    <source>
        <strain evidence="10 11">DSM 100099</strain>
    </source>
</reference>
<proteinExistence type="inferred from homology"/>
<dbReference type="EMBL" id="JACBYE010000001">
    <property type="protein sequence ID" value="NYS91935.1"/>
    <property type="molecule type" value="Genomic_DNA"/>
</dbReference>
<keyword evidence="3 7" id="KW-0540">Nuclease</keyword>
<dbReference type="Proteomes" id="UP000561011">
    <property type="component" value="Unassembled WGS sequence"/>
</dbReference>
<dbReference type="GO" id="GO:0000049">
    <property type="term" value="F:tRNA binding"/>
    <property type="evidence" value="ECO:0007669"/>
    <property type="project" value="UniProtKB-UniRule"/>
</dbReference>
<gene>
    <name evidence="7 10" type="primary">rnpA</name>
    <name evidence="10" type="ORF">HZZ10_00060</name>
</gene>
<protein>
    <recommendedName>
        <fullName evidence="7 8">Ribonuclease P protein component</fullName>
        <shortName evidence="7">RNase P protein</shortName>
        <shortName evidence="7">RNaseP protein</shortName>
        <ecNumber evidence="7 8">3.1.26.5</ecNumber>
    </recommendedName>
    <alternativeName>
        <fullName evidence="7">Protein C5</fullName>
    </alternativeName>
</protein>
<evidence type="ECO:0000256" key="5">
    <source>
        <dbReference type="ARBA" id="ARBA00022801"/>
    </source>
</evidence>
<evidence type="ECO:0000256" key="3">
    <source>
        <dbReference type="ARBA" id="ARBA00022722"/>
    </source>
</evidence>
<dbReference type="PANTHER" id="PTHR33992:SF1">
    <property type="entry name" value="RIBONUCLEASE P PROTEIN COMPONENT"/>
    <property type="match status" value="1"/>
</dbReference>
<comment type="similarity">
    <text evidence="7">Belongs to the RnpA family.</text>
</comment>
<keyword evidence="2 7" id="KW-0819">tRNA processing</keyword>
<dbReference type="GO" id="GO:0042781">
    <property type="term" value="F:3'-tRNA processing endoribonuclease activity"/>
    <property type="evidence" value="ECO:0007669"/>
    <property type="project" value="TreeGrafter"/>
</dbReference>
<organism evidence="10 11">
    <name type="scientific">Sanguibacter inulinus</name>
    <dbReference type="NCBI Taxonomy" id="60922"/>
    <lineage>
        <taxon>Bacteria</taxon>
        <taxon>Bacillati</taxon>
        <taxon>Actinomycetota</taxon>
        <taxon>Actinomycetes</taxon>
        <taxon>Micrococcales</taxon>
        <taxon>Sanguibacteraceae</taxon>
        <taxon>Sanguibacter</taxon>
    </lineage>
</organism>
<comment type="function">
    <text evidence="1 7">RNaseP catalyzes the removal of the 5'-leader sequence from pre-tRNA to produce the mature 5'-terminus. It can also cleave other RNA substrates such as 4.5S RNA. The protein component plays an auxiliary but essential role in vivo by binding to the 5'-leader sequence and broadening the substrate specificity of the ribozyme.</text>
</comment>
<comment type="subunit">
    <text evidence="7">Consists of a catalytic RNA component (M1 or rnpB) and a protein subunit.</text>
</comment>
<dbReference type="InterPro" id="IPR014721">
    <property type="entry name" value="Ribsml_uS5_D2-typ_fold_subgr"/>
</dbReference>
<sequence length="119" mass="12421">MLPAAHRMRRPGDFSRAVRGGVRTGKSTMVVHVSPSGAGSDAPSVGFVVSKAVGNAVVRNRVKRRLRALVATRMSTLPPGSLVVVRALPASADADFARLGTDLDACLGRSLSRLTRASS</sequence>
<accession>A0A853EMT1</accession>
<evidence type="ECO:0000313" key="10">
    <source>
        <dbReference type="EMBL" id="NYS91935.1"/>
    </source>
</evidence>
<dbReference type="GO" id="GO:0030677">
    <property type="term" value="C:ribonuclease P complex"/>
    <property type="evidence" value="ECO:0007669"/>
    <property type="project" value="TreeGrafter"/>
</dbReference>
<dbReference type="EC" id="3.1.26.5" evidence="7 8"/>
<evidence type="ECO:0000256" key="8">
    <source>
        <dbReference type="NCBIfam" id="TIGR00188"/>
    </source>
</evidence>
<dbReference type="AlphaFoldDB" id="A0A853EMT1"/>
<dbReference type="GO" id="GO:0001682">
    <property type="term" value="P:tRNA 5'-leader removal"/>
    <property type="evidence" value="ECO:0007669"/>
    <property type="project" value="UniProtKB-UniRule"/>
</dbReference>
<dbReference type="NCBIfam" id="TIGR00188">
    <property type="entry name" value="rnpA"/>
    <property type="match status" value="1"/>
</dbReference>
<dbReference type="PROSITE" id="PS00648">
    <property type="entry name" value="RIBONUCLEASE_P"/>
    <property type="match status" value="1"/>
</dbReference>
<evidence type="ECO:0000256" key="2">
    <source>
        <dbReference type="ARBA" id="ARBA00022694"/>
    </source>
</evidence>
<dbReference type="Gene3D" id="3.30.230.10">
    <property type="match status" value="1"/>
</dbReference>
<dbReference type="InterPro" id="IPR000100">
    <property type="entry name" value="RNase_P"/>
</dbReference>
<evidence type="ECO:0000256" key="9">
    <source>
        <dbReference type="SAM" id="MobiDB-lite"/>
    </source>
</evidence>
<evidence type="ECO:0000256" key="1">
    <source>
        <dbReference type="ARBA" id="ARBA00002663"/>
    </source>
</evidence>
<keyword evidence="11" id="KW-1185">Reference proteome</keyword>
<dbReference type="InterPro" id="IPR020539">
    <property type="entry name" value="RNase_P_CS"/>
</dbReference>
<evidence type="ECO:0000256" key="7">
    <source>
        <dbReference type="HAMAP-Rule" id="MF_00227"/>
    </source>
</evidence>
<keyword evidence="4 7" id="KW-0255">Endonuclease</keyword>
<feature type="region of interest" description="Disordered" evidence="9">
    <location>
        <begin position="1"/>
        <end position="21"/>
    </location>
</feature>
<evidence type="ECO:0000256" key="6">
    <source>
        <dbReference type="ARBA" id="ARBA00022884"/>
    </source>
</evidence>
<dbReference type="RefSeq" id="WP_056134614.1">
    <property type="nucleotide sequence ID" value="NZ_JACBYE010000001.1"/>
</dbReference>
<dbReference type="SUPFAM" id="SSF54211">
    <property type="entry name" value="Ribosomal protein S5 domain 2-like"/>
    <property type="match status" value="1"/>
</dbReference>
<comment type="caution">
    <text evidence="10">The sequence shown here is derived from an EMBL/GenBank/DDBJ whole genome shotgun (WGS) entry which is preliminary data.</text>
</comment>
<dbReference type="HAMAP" id="MF_00227">
    <property type="entry name" value="RNase_P"/>
    <property type="match status" value="1"/>
</dbReference>
<dbReference type="InterPro" id="IPR020568">
    <property type="entry name" value="Ribosomal_Su5_D2-typ_SF"/>
</dbReference>
<dbReference type="GO" id="GO:0004526">
    <property type="term" value="F:ribonuclease P activity"/>
    <property type="evidence" value="ECO:0007669"/>
    <property type="project" value="UniProtKB-UniRule"/>
</dbReference>
<comment type="catalytic activity">
    <reaction evidence="7">
        <text>Endonucleolytic cleavage of RNA, removing 5'-extranucleotides from tRNA precursor.</text>
        <dbReference type="EC" id="3.1.26.5"/>
    </reaction>
</comment>
<dbReference type="Pfam" id="PF00825">
    <property type="entry name" value="Ribonuclease_P"/>
    <property type="match status" value="1"/>
</dbReference>
<keyword evidence="5 7" id="KW-0378">Hydrolase</keyword>
<evidence type="ECO:0000256" key="4">
    <source>
        <dbReference type="ARBA" id="ARBA00022759"/>
    </source>
</evidence>